<organism evidence="1 2">
    <name type="scientific">Paracoccus aurantiacus</name>
    <dbReference type="NCBI Taxonomy" id="2599412"/>
    <lineage>
        <taxon>Bacteria</taxon>
        <taxon>Pseudomonadati</taxon>
        <taxon>Pseudomonadota</taxon>
        <taxon>Alphaproteobacteria</taxon>
        <taxon>Rhodobacterales</taxon>
        <taxon>Paracoccaceae</taxon>
        <taxon>Paracoccus</taxon>
    </lineage>
</organism>
<comment type="caution">
    <text evidence="1">The sequence shown here is derived from an EMBL/GenBank/DDBJ whole genome shotgun (WGS) entry which is preliminary data.</text>
</comment>
<sequence length="344" mass="37150">MTHIRAAFDDQAQSCRQLGSDLTARIVENLGNILSQDSGAVAAKVRGWHGDISSRGASVPLRLAGALHGLVLDGSAPDLAAAYARGEAPESLLQDAIAAHQVRILDWLNFAPQTNEVGRSAALIAAAAFAVQQLDHSLPLALSELGASAGLNLNFPDYAIEVKGKRIGPAEAPLILRPDWSGSAPMATELTTTVRRGVDLAPLDRSDPLRMRAYIWPDQPDRLARLDAAIAHATTHPPSVERGDAADWLDHVPLAREGALSFVYHTIAFQYFPPETQRRVTARLSRAGAAASSTDPLAHFAMEADNRPGGAALTLDLWAGEHRRWHLGRADFHGRWIDWQPQEL</sequence>
<dbReference type="RefSeq" id="WP_147095826.1">
    <property type="nucleotide sequence ID" value="NZ_JBHUFH010000002.1"/>
</dbReference>
<dbReference type="PIRSF" id="PIRSF012608">
    <property type="entry name" value="UCP012608"/>
    <property type="match status" value="1"/>
</dbReference>
<accession>A0A5C6S7X0</accession>
<proteinExistence type="predicted"/>
<keyword evidence="2" id="KW-1185">Reference proteome</keyword>
<dbReference type="Pfam" id="PF10094">
    <property type="entry name" value="DUF2332"/>
    <property type="match status" value="1"/>
</dbReference>
<dbReference type="AlphaFoldDB" id="A0A5C6S7X0"/>
<dbReference type="OrthoDB" id="7666987at2"/>
<reference evidence="1 2" key="1">
    <citation type="submission" date="2019-08" db="EMBL/GenBank/DDBJ databases">
        <authorList>
            <person name="Ye J."/>
        </authorList>
    </citation>
    <scope>NUCLEOTIDE SEQUENCE [LARGE SCALE GENOMIC DNA]</scope>
    <source>
        <strain evidence="1 2">TK008</strain>
    </source>
</reference>
<dbReference type="InterPro" id="IPR011200">
    <property type="entry name" value="UCP012608"/>
</dbReference>
<name>A0A5C6S7X0_9RHOB</name>
<gene>
    <name evidence="1" type="ORF">FQV27_00855</name>
</gene>
<dbReference type="Proteomes" id="UP000321562">
    <property type="component" value="Unassembled WGS sequence"/>
</dbReference>
<protein>
    <submittedName>
        <fullName evidence="1">DUF2332 family protein</fullName>
    </submittedName>
</protein>
<evidence type="ECO:0000313" key="1">
    <source>
        <dbReference type="EMBL" id="TXB70458.1"/>
    </source>
</evidence>
<dbReference type="EMBL" id="VOPL01000001">
    <property type="protein sequence ID" value="TXB70458.1"/>
    <property type="molecule type" value="Genomic_DNA"/>
</dbReference>
<evidence type="ECO:0000313" key="2">
    <source>
        <dbReference type="Proteomes" id="UP000321562"/>
    </source>
</evidence>